<evidence type="ECO:0000313" key="2">
    <source>
        <dbReference type="EMBL" id="MCM5678188.1"/>
    </source>
</evidence>
<feature type="chain" id="PRO_5045838605" evidence="1">
    <location>
        <begin position="26"/>
        <end position="154"/>
    </location>
</feature>
<protein>
    <submittedName>
        <fullName evidence="2">Uncharacterized protein</fullName>
    </submittedName>
</protein>
<accession>A0ABT0YHI1</accession>
<comment type="caution">
    <text evidence="2">The sequence shown here is derived from an EMBL/GenBank/DDBJ whole genome shotgun (WGS) entry which is preliminary data.</text>
</comment>
<dbReference type="RefSeq" id="WP_251776331.1">
    <property type="nucleotide sequence ID" value="NZ_JAMKFE010000001.1"/>
</dbReference>
<keyword evidence="1" id="KW-0732">Signal</keyword>
<proteinExistence type="predicted"/>
<feature type="signal peptide" evidence="1">
    <location>
        <begin position="1"/>
        <end position="25"/>
    </location>
</feature>
<organism evidence="2 3">
    <name type="scientific">Caldimonas mangrovi</name>
    <dbReference type="NCBI Taxonomy" id="2944811"/>
    <lineage>
        <taxon>Bacteria</taxon>
        <taxon>Pseudomonadati</taxon>
        <taxon>Pseudomonadota</taxon>
        <taxon>Betaproteobacteria</taxon>
        <taxon>Burkholderiales</taxon>
        <taxon>Sphaerotilaceae</taxon>
        <taxon>Caldimonas</taxon>
    </lineage>
</organism>
<dbReference type="EMBL" id="JAMKFE010000001">
    <property type="protein sequence ID" value="MCM5678188.1"/>
    <property type="molecule type" value="Genomic_DNA"/>
</dbReference>
<reference evidence="2" key="1">
    <citation type="submission" date="2022-05" db="EMBL/GenBank/DDBJ databases">
        <title>Schlegelella sp. nov., isolated from mangrove soil.</title>
        <authorList>
            <person name="Liu Y."/>
            <person name="Ge X."/>
            <person name="Liu W."/>
        </authorList>
    </citation>
    <scope>NUCLEOTIDE SEQUENCE</scope>
    <source>
        <strain evidence="2">S2-27</strain>
    </source>
</reference>
<evidence type="ECO:0000313" key="3">
    <source>
        <dbReference type="Proteomes" id="UP001165541"/>
    </source>
</evidence>
<keyword evidence="3" id="KW-1185">Reference proteome</keyword>
<name>A0ABT0YHI1_9BURK</name>
<evidence type="ECO:0000256" key="1">
    <source>
        <dbReference type="SAM" id="SignalP"/>
    </source>
</evidence>
<sequence>MDKTSMRAATVVFAGLLMCAGVAHAQSAGGKKKAPAAASATVVAAASPEQLSAASMVHTGVSQCEFNQSVNITPSSQHPGYVDLSHGQRTWLMKPVLSSTGAMRLEDVRGETLYLQIANKSMLLNVRQGQRMVDDCVHERQRAASAAVKAAQAN</sequence>
<dbReference type="Proteomes" id="UP001165541">
    <property type="component" value="Unassembled WGS sequence"/>
</dbReference>
<gene>
    <name evidence="2" type="ORF">M8A51_01425</name>
</gene>